<evidence type="ECO:0000313" key="10">
    <source>
        <dbReference type="Proteomes" id="UP000001522"/>
    </source>
</evidence>
<feature type="transmembrane region" description="Helical" evidence="8">
    <location>
        <begin position="278"/>
        <end position="299"/>
    </location>
</feature>
<feature type="transmembrane region" description="Helical" evidence="8">
    <location>
        <begin position="153"/>
        <end position="171"/>
    </location>
</feature>
<feature type="transmembrane region" description="Helical" evidence="8">
    <location>
        <begin position="6"/>
        <end position="25"/>
    </location>
</feature>
<dbReference type="HOGENOM" id="CLU_023982_5_0_7"/>
<evidence type="ECO:0000256" key="8">
    <source>
        <dbReference type="SAM" id="Phobius"/>
    </source>
</evidence>
<dbReference type="EMBL" id="FN555004">
    <property type="protein sequence ID" value="CBG40385.1"/>
    <property type="molecule type" value="Genomic_DNA"/>
</dbReference>
<keyword evidence="2" id="KW-1003">Cell membrane</keyword>
<comment type="cofactor">
    <cofactor evidence="7">
        <name>Mg(2+)</name>
        <dbReference type="ChEBI" id="CHEBI:18420"/>
    </cofactor>
</comment>
<keyword evidence="5 8" id="KW-1133">Transmembrane helix</keyword>
<feature type="transmembrane region" description="Helical" evidence="8">
    <location>
        <begin position="230"/>
        <end position="249"/>
    </location>
</feature>
<dbReference type="CDD" id="cd06853">
    <property type="entry name" value="GT_WecA_like"/>
    <property type="match status" value="1"/>
</dbReference>
<keyword evidence="6 8" id="KW-0472">Membrane</keyword>
<dbReference type="GO" id="GO:0046872">
    <property type="term" value="F:metal ion binding"/>
    <property type="evidence" value="ECO:0007669"/>
    <property type="project" value="UniProtKB-KW"/>
</dbReference>
<organism evidence="9 10">
    <name type="scientific">Helicobacter mustelae (strain ATCC 43772 / CCUG 25715 / CIP 103759 / LMG 18044 / NCTC 12198 / R85-136P)</name>
    <name type="common">Campylobacter mustelae</name>
    <dbReference type="NCBI Taxonomy" id="679897"/>
    <lineage>
        <taxon>Bacteria</taxon>
        <taxon>Pseudomonadati</taxon>
        <taxon>Campylobacterota</taxon>
        <taxon>Epsilonproteobacteria</taxon>
        <taxon>Campylobacterales</taxon>
        <taxon>Helicobacteraceae</taxon>
        <taxon>Helicobacter</taxon>
    </lineage>
</organism>
<evidence type="ECO:0000313" key="9">
    <source>
        <dbReference type="EMBL" id="CBG40385.1"/>
    </source>
</evidence>
<dbReference type="PANTHER" id="PTHR22926">
    <property type="entry name" value="PHOSPHO-N-ACETYLMURAMOYL-PENTAPEPTIDE-TRANSFERASE"/>
    <property type="match status" value="1"/>
</dbReference>
<dbReference type="STRING" id="679897.HMU11300"/>
<dbReference type="GO" id="GO:0071555">
    <property type="term" value="P:cell wall organization"/>
    <property type="evidence" value="ECO:0007669"/>
    <property type="project" value="TreeGrafter"/>
</dbReference>
<sequence length="334" mass="37289">MRFLVFVIAFLVCILCIFAAQRGFIGIDSAQQNKPQKLHSQNISRLGGIGIFVAFACGFFVFIPFSWDSLFVFLGLFVVFLAGLLEDLLDSLKPKARLIIQILGILLLFKHSGALISDFSPIMILPAFLAFFFTLFSIVGVSNALNIIDGLNGLSSGIALIVFGAIIFVALDKEVVWVASVAWIVWFGILGFFVLNFPFGKIFLGDGGAYFLGALIAFLLGVLSNHGVSTWFGLCVMIYPVWEVVFSIFRRKLSGKKAMQPDGMHLHSLLYKIWGRNAMSAFAILFVYLFYVLAVLCYAEEPRDFMLFSLIFCVIYLVLYFALLQIYKSQNQEA</sequence>
<dbReference type="GO" id="GO:0005886">
    <property type="term" value="C:plasma membrane"/>
    <property type="evidence" value="ECO:0007669"/>
    <property type="project" value="UniProtKB-SubCell"/>
</dbReference>
<feature type="binding site" evidence="7">
    <location>
        <position position="146"/>
    </location>
    <ligand>
        <name>Mg(2+)</name>
        <dbReference type="ChEBI" id="CHEBI:18420"/>
    </ligand>
</feature>
<evidence type="ECO:0000256" key="7">
    <source>
        <dbReference type="PIRSR" id="PIRSR600715-1"/>
    </source>
</evidence>
<evidence type="ECO:0000256" key="2">
    <source>
        <dbReference type="ARBA" id="ARBA00022475"/>
    </source>
</evidence>
<feature type="transmembrane region" description="Helical" evidence="8">
    <location>
        <begin position="122"/>
        <end position="141"/>
    </location>
</feature>
<proteinExistence type="predicted"/>
<protein>
    <submittedName>
        <fullName evidence="9">Putative undecaprenyl phosphate N-acetylglucosaminyltransferase</fullName>
    </submittedName>
</protein>
<comment type="subcellular location">
    <subcellularLocation>
        <location evidence="1">Cell membrane</location>
        <topology evidence="1">Multi-pass membrane protein</topology>
    </subcellularLocation>
</comment>
<evidence type="ECO:0000256" key="5">
    <source>
        <dbReference type="ARBA" id="ARBA00022989"/>
    </source>
</evidence>
<evidence type="ECO:0000256" key="3">
    <source>
        <dbReference type="ARBA" id="ARBA00022679"/>
    </source>
</evidence>
<dbReference type="AlphaFoldDB" id="D3UIR0"/>
<dbReference type="GO" id="GO:0016757">
    <property type="term" value="F:glycosyltransferase activity"/>
    <property type="evidence" value="ECO:0007669"/>
    <property type="project" value="UniProtKB-KW"/>
</dbReference>
<dbReference type="PANTHER" id="PTHR22926:SF3">
    <property type="entry name" value="UNDECAPRENYL-PHOSPHATE ALPHA-N-ACETYLGLUCOSAMINYL 1-PHOSPHATE TRANSFERASE"/>
    <property type="match status" value="1"/>
</dbReference>
<feature type="transmembrane region" description="Helical" evidence="8">
    <location>
        <begin position="46"/>
        <end position="63"/>
    </location>
</feature>
<dbReference type="GO" id="GO:0016780">
    <property type="term" value="F:phosphotransferase activity, for other substituted phosphate groups"/>
    <property type="evidence" value="ECO:0007669"/>
    <property type="project" value="InterPro"/>
</dbReference>
<dbReference type="KEGG" id="hms:HMU11300"/>
<feature type="transmembrane region" description="Helical" evidence="8">
    <location>
        <begin position="305"/>
        <end position="327"/>
    </location>
</feature>
<evidence type="ECO:0000256" key="1">
    <source>
        <dbReference type="ARBA" id="ARBA00004651"/>
    </source>
</evidence>
<dbReference type="InterPro" id="IPR000715">
    <property type="entry name" value="Glycosyl_transferase_4"/>
</dbReference>
<feature type="transmembrane region" description="Helical" evidence="8">
    <location>
        <begin position="177"/>
        <end position="195"/>
    </location>
</feature>
<gene>
    <name evidence="9" type="primary">wecA</name>
    <name evidence="9" type="ordered locus">HMU11300</name>
</gene>
<feature type="transmembrane region" description="Helical" evidence="8">
    <location>
        <begin position="207"/>
        <end position="224"/>
    </location>
</feature>
<keyword evidence="9" id="KW-0328">Glycosyltransferase</keyword>
<dbReference type="Pfam" id="PF00953">
    <property type="entry name" value="Glycos_transf_4"/>
    <property type="match status" value="1"/>
</dbReference>
<keyword evidence="7" id="KW-0460">Magnesium</keyword>
<dbReference type="RefSeq" id="WP_013023454.1">
    <property type="nucleotide sequence ID" value="NC_013949.1"/>
</dbReference>
<keyword evidence="7" id="KW-0479">Metal-binding</keyword>
<feature type="transmembrane region" description="Helical" evidence="8">
    <location>
        <begin position="69"/>
        <end position="86"/>
    </location>
</feature>
<dbReference type="GO" id="GO:0044038">
    <property type="term" value="P:cell wall macromolecule biosynthetic process"/>
    <property type="evidence" value="ECO:0007669"/>
    <property type="project" value="TreeGrafter"/>
</dbReference>
<evidence type="ECO:0000256" key="6">
    <source>
        <dbReference type="ARBA" id="ARBA00023136"/>
    </source>
</evidence>
<name>D3UIR0_HELM1</name>
<feature type="binding site" evidence="7">
    <location>
        <position position="206"/>
    </location>
    <ligand>
        <name>Mg(2+)</name>
        <dbReference type="ChEBI" id="CHEBI:18420"/>
    </ligand>
</feature>
<keyword evidence="10" id="KW-1185">Reference proteome</keyword>
<dbReference type="Proteomes" id="UP000001522">
    <property type="component" value="Chromosome"/>
</dbReference>
<evidence type="ECO:0000256" key="4">
    <source>
        <dbReference type="ARBA" id="ARBA00022692"/>
    </source>
</evidence>
<keyword evidence="4 8" id="KW-0812">Transmembrane</keyword>
<dbReference type="GO" id="GO:0009103">
    <property type="term" value="P:lipopolysaccharide biosynthetic process"/>
    <property type="evidence" value="ECO:0007669"/>
    <property type="project" value="TreeGrafter"/>
</dbReference>
<accession>D3UIR0</accession>
<reference evidence="9 10" key="1">
    <citation type="journal article" date="2010" name="BMC Genomics">
        <title>Comparative genomics and proteomics of Helicobacter mustelae, an ulcerogenic and carcinogenic gastric pathogen.</title>
        <authorList>
            <person name="O'Toole P.W."/>
            <person name="Snelling W.J."/>
            <person name="Canchaya C."/>
            <person name="Forde B.M."/>
            <person name="Hardie K.R."/>
            <person name="Josenhans C."/>
            <person name="Graham R.L.J."/>
            <person name="McMullan G."/>
            <person name="Parkhill J."/>
            <person name="Belda E."/>
            <person name="Bentley S.D."/>
        </authorList>
    </citation>
    <scope>NUCLEOTIDE SEQUENCE [LARGE SCALE GENOMIC DNA]</scope>
    <source>
        <strain evidence="10">ATCC 43772 / LMG 18044 / NCTC 12198 / 12198</strain>
    </source>
</reference>
<dbReference type="eggNOG" id="COG0472">
    <property type="taxonomic scope" value="Bacteria"/>
</dbReference>
<feature type="transmembrane region" description="Helical" evidence="8">
    <location>
        <begin position="98"/>
        <end position="116"/>
    </location>
</feature>
<keyword evidence="3 9" id="KW-0808">Transferase</keyword>